<keyword evidence="2" id="KW-0479">Metal-binding</keyword>
<keyword evidence="5" id="KW-0411">Iron-sulfur</keyword>
<keyword evidence="4" id="KW-0408">Iron</keyword>
<dbReference type="GO" id="GO:0051539">
    <property type="term" value="F:4 iron, 4 sulfur cluster binding"/>
    <property type="evidence" value="ECO:0007669"/>
    <property type="project" value="UniProtKB-KW"/>
</dbReference>
<dbReference type="RefSeq" id="WP_181368789.1">
    <property type="nucleotide sequence ID" value="NZ_BAAACK010000025.1"/>
</dbReference>
<dbReference type="SUPFAM" id="SSF51905">
    <property type="entry name" value="FAD/NAD(P)-binding domain"/>
    <property type="match status" value="1"/>
</dbReference>
<dbReference type="Gene3D" id="3.50.50.60">
    <property type="entry name" value="FAD/NAD(P)-binding domain"/>
    <property type="match status" value="1"/>
</dbReference>
<protein>
    <submittedName>
        <fullName evidence="6">FAD dependent oxidoreductase</fullName>
    </submittedName>
</protein>
<evidence type="ECO:0000313" key="7">
    <source>
        <dbReference type="Proteomes" id="UP000245845"/>
    </source>
</evidence>
<accession>A0A2Y9C642</accession>
<keyword evidence="1" id="KW-0004">4Fe-4S</keyword>
<dbReference type="Pfam" id="PF12831">
    <property type="entry name" value="FAD_oxidored"/>
    <property type="match status" value="1"/>
</dbReference>
<proteinExistence type="predicted"/>
<evidence type="ECO:0000256" key="5">
    <source>
        <dbReference type="ARBA" id="ARBA00023014"/>
    </source>
</evidence>
<keyword evidence="7" id="KW-1185">Reference proteome</keyword>
<comment type="caution">
    <text evidence="6">The sequence shown here is derived from an EMBL/GenBank/DDBJ whole genome shotgun (WGS) entry which is preliminary data.</text>
</comment>
<evidence type="ECO:0000256" key="3">
    <source>
        <dbReference type="ARBA" id="ARBA00023002"/>
    </source>
</evidence>
<keyword evidence="3" id="KW-0560">Oxidoreductase</keyword>
<dbReference type="GO" id="GO:0046872">
    <property type="term" value="F:metal ion binding"/>
    <property type="evidence" value="ECO:0007669"/>
    <property type="project" value="UniProtKB-KW"/>
</dbReference>
<organism evidence="6 7">
    <name type="scientific">Faecalicatena orotica</name>
    <dbReference type="NCBI Taxonomy" id="1544"/>
    <lineage>
        <taxon>Bacteria</taxon>
        <taxon>Bacillati</taxon>
        <taxon>Bacillota</taxon>
        <taxon>Clostridia</taxon>
        <taxon>Lachnospirales</taxon>
        <taxon>Lachnospiraceae</taxon>
        <taxon>Faecalicatena</taxon>
    </lineage>
</organism>
<dbReference type="Proteomes" id="UP000245845">
    <property type="component" value="Unassembled WGS sequence"/>
</dbReference>
<evidence type="ECO:0000256" key="2">
    <source>
        <dbReference type="ARBA" id="ARBA00022723"/>
    </source>
</evidence>
<dbReference type="AlphaFoldDB" id="A0A2Y9C642"/>
<evidence type="ECO:0000256" key="4">
    <source>
        <dbReference type="ARBA" id="ARBA00023004"/>
    </source>
</evidence>
<dbReference type="PANTHER" id="PTHR43498">
    <property type="entry name" value="FERREDOXIN:COB-COM HETERODISULFIDE REDUCTASE SUBUNIT A"/>
    <property type="match status" value="1"/>
</dbReference>
<evidence type="ECO:0000256" key="1">
    <source>
        <dbReference type="ARBA" id="ARBA00022485"/>
    </source>
</evidence>
<dbReference type="InterPro" id="IPR036188">
    <property type="entry name" value="FAD/NAD-bd_sf"/>
</dbReference>
<dbReference type="PANTHER" id="PTHR43498:SF1">
    <property type="entry name" value="COB--COM HETERODISULFIDE REDUCTASE IRON-SULFUR SUBUNIT A"/>
    <property type="match status" value="1"/>
</dbReference>
<dbReference type="GO" id="GO:0016491">
    <property type="term" value="F:oxidoreductase activity"/>
    <property type="evidence" value="ECO:0007669"/>
    <property type="project" value="UniProtKB-KW"/>
</dbReference>
<dbReference type="InterPro" id="IPR039650">
    <property type="entry name" value="HdrA-like"/>
</dbReference>
<name>A0A2Y9C642_9FIRM</name>
<gene>
    <name evidence="6" type="ORF">A8806_112150</name>
</gene>
<reference evidence="6 7" key="1">
    <citation type="submission" date="2018-05" db="EMBL/GenBank/DDBJ databases">
        <title>The Hungate 1000. A catalogue of reference genomes from the rumen microbiome.</title>
        <authorList>
            <person name="Kelly W."/>
        </authorList>
    </citation>
    <scope>NUCLEOTIDE SEQUENCE [LARGE SCALE GENOMIC DNA]</scope>
    <source>
        <strain evidence="6 7">NLAE-zl-C242</strain>
    </source>
</reference>
<evidence type="ECO:0000313" key="6">
    <source>
        <dbReference type="EMBL" id="PWJ23903.1"/>
    </source>
</evidence>
<sequence length="446" mass="48654">MYRQKYDVIVAGGGTAGIAAALSAARSGAHVLLIEKNAYAGGTAASGLPFVDFFNRNGRQVVAGVAEELMNRLFQEKASLGHIRTSGGHLNSVTMIDPEWVKIIAEEMLLESGCDILYHTFVCAAEVEGNCLKSIVAANKNGLTEFHAGCFIDTTGDGDLAKFAGAKYHQGRESDGLCQAMSLLFKLGDVDVERATALFSENPIKACPVGGDHEYNLHISGKLTNWNDIILKEEIFPHPDHNIWAGTMRENELTYVNTIRVSEKNGADAYELSEAEIEGRRQLKKVIRFLNKHVPGMEKAHITSIQNGIGIRETRRIDGEYVLTGQDIIEGRRFEDCIARNGYCIDIHDPKGQGWGVSRIQSEEQSYDIPYRCIVPERIDHLLVAGRCISTTAEALASTRIMPSCMALGQAAGTAAAMAAEQGQVPRNLDIKHLQAVLKKDGAVIE</sequence>
<dbReference type="EMBL" id="QGDL01000012">
    <property type="protein sequence ID" value="PWJ23903.1"/>
    <property type="molecule type" value="Genomic_DNA"/>
</dbReference>